<evidence type="ECO:0000313" key="2">
    <source>
        <dbReference type="Proteomes" id="UP000805193"/>
    </source>
</evidence>
<dbReference type="EMBL" id="JABSTQ010003490">
    <property type="protein sequence ID" value="KAG0443397.1"/>
    <property type="molecule type" value="Genomic_DNA"/>
</dbReference>
<comment type="caution">
    <text evidence="1">The sequence shown here is derived from an EMBL/GenBank/DDBJ whole genome shotgun (WGS) entry which is preliminary data.</text>
</comment>
<protein>
    <submittedName>
        <fullName evidence="1">Uncharacterized protein</fullName>
    </submittedName>
</protein>
<name>A0AC60QUT6_IXOPE</name>
<proteinExistence type="predicted"/>
<sequence length="199" mass="21973">MALEDKYVGHLAIYTDGSVDMKRGTSTAAYTIPALSTEKALLLNIETSSTTAETVAVLLALKALQERPAAGKAVILTDSRGELNHIADTENVPLIAQETAHLAAELEDNGWKLAFQWIPSHCEVHGNLERADILASRAHDLLSATHDLRRFHEARLLIARDLRRRHPDPETVQGRSPIPCSPRRQADTERLNAFAWTSN</sequence>
<gene>
    <name evidence="1" type="ORF">HPB47_014965</name>
</gene>
<reference evidence="1 2" key="1">
    <citation type="journal article" date="2020" name="Cell">
        <title>Large-Scale Comparative Analyses of Tick Genomes Elucidate Their Genetic Diversity and Vector Capacities.</title>
        <authorList>
            <consortium name="Tick Genome and Microbiome Consortium (TIGMIC)"/>
            <person name="Jia N."/>
            <person name="Wang J."/>
            <person name="Shi W."/>
            <person name="Du L."/>
            <person name="Sun Y."/>
            <person name="Zhan W."/>
            <person name="Jiang J.F."/>
            <person name="Wang Q."/>
            <person name="Zhang B."/>
            <person name="Ji P."/>
            <person name="Bell-Sakyi L."/>
            <person name="Cui X.M."/>
            <person name="Yuan T.T."/>
            <person name="Jiang B.G."/>
            <person name="Yang W.F."/>
            <person name="Lam T.T."/>
            <person name="Chang Q.C."/>
            <person name="Ding S.J."/>
            <person name="Wang X.J."/>
            <person name="Zhu J.G."/>
            <person name="Ruan X.D."/>
            <person name="Zhao L."/>
            <person name="Wei J.T."/>
            <person name="Ye R.Z."/>
            <person name="Que T.C."/>
            <person name="Du C.H."/>
            <person name="Zhou Y.H."/>
            <person name="Cheng J.X."/>
            <person name="Dai P.F."/>
            <person name="Guo W.B."/>
            <person name="Han X.H."/>
            <person name="Huang E.J."/>
            <person name="Li L.F."/>
            <person name="Wei W."/>
            <person name="Gao Y.C."/>
            <person name="Liu J.Z."/>
            <person name="Shao H.Z."/>
            <person name="Wang X."/>
            <person name="Wang C.C."/>
            <person name="Yang T.C."/>
            <person name="Huo Q.B."/>
            <person name="Li W."/>
            <person name="Chen H.Y."/>
            <person name="Chen S.E."/>
            <person name="Zhou L.G."/>
            <person name="Ni X.B."/>
            <person name="Tian J.H."/>
            <person name="Sheng Y."/>
            <person name="Liu T."/>
            <person name="Pan Y.S."/>
            <person name="Xia L.Y."/>
            <person name="Li J."/>
            <person name="Zhao F."/>
            <person name="Cao W.C."/>
        </authorList>
    </citation>
    <scope>NUCLEOTIDE SEQUENCE [LARGE SCALE GENOMIC DNA]</scope>
    <source>
        <strain evidence="1">Iper-2018</strain>
    </source>
</reference>
<organism evidence="1 2">
    <name type="scientific">Ixodes persulcatus</name>
    <name type="common">Taiga tick</name>
    <dbReference type="NCBI Taxonomy" id="34615"/>
    <lineage>
        <taxon>Eukaryota</taxon>
        <taxon>Metazoa</taxon>
        <taxon>Ecdysozoa</taxon>
        <taxon>Arthropoda</taxon>
        <taxon>Chelicerata</taxon>
        <taxon>Arachnida</taxon>
        <taxon>Acari</taxon>
        <taxon>Parasitiformes</taxon>
        <taxon>Ixodida</taxon>
        <taxon>Ixodoidea</taxon>
        <taxon>Ixodidae</taxon>
        <taxon>Ixodinae</taxon>
        <taxon>Ixodes</taxon>
    </lineage>
</organism>
<keyword evidence="2" id="KW-1185">Reference proteome</keyword>
<accession>A0AC60QUT6</accession>
<dbReference type="Proteomes" id="UP000805193">
    <property type="component" value="Unassembled WGS sequence"/>
</dbReference>
<evidence type="ECO:0000313" key="1">
    <source>
        <dbReference type="EMBL" id="KAG0443397.1"/>
    </source>
</evidence>